<dbReference type="AlphaFoldDB" id="A0AAV0BSZ0"/>
<keyword evidence="2" id="KW-1185">Reference proteome</keyword>
<comment type="caution">
    <text evidence="1">The sequence shown here is derived from an EMBL/GenBank/DDBJ whole genome shotgun (WGS) entry which is preliminary data.</text>
</comment>
<feature type="non-terminal residue" evidence="1">
    <location>
        <position position="1"/>
    </location>
</feature>
<dbReference type="Proteomes" id="UP001153365">
    <property type="component" value="Unassembled WGS sequence"/>
</dbReference>
<evidence type="ECO:0000313" key="1">
    <source>
        <dbReference type="EMBL" id="CAH7689934.1"/>
    </source>
</evidence>
<protein>
    <submittedName>
        <fullName evidence="1">Uncharacterized protein</fullName>
    </submittedName>
</protein>
<name>A0AAV0BSZ0_PHAPC</name>
<evidence type="ECO:0000313" key="2">
    <source>
        <dbReference type="Proteomes" id="UP001153365"/>
    </source>
</evidence>
<organism evidence="1 2">
    <name type="scientific">Phakopsora pachyrhizi</name>
    <name type="common">Asian soybean rust disease fungus</name>
    <dbReference type="NCBI Taxonomy" id="170000"/>
    <lineage>
        <taxon>Eukaryota</taxon>
        <taxon>Fungi</taxon>
        <taxon>Dikarya</taxon>
        <taxon>Basidiomycota</taxon>
        <taxon>Pucciniomycotina</taxon>
        <taxon>Pucciniomycetes</taxon>
        <taxon>Pucciniales</taxon>
        <taxon>Phakopsoraceae</taxon>
        <taxon>Phakopsora</taxon>
    </lineage>
</organism>
<dbReference type="EMBL" id="CALTRL010006159">
    <property type="protein sequence ID" value="CAH7689934.1"/>
    <property type="molecule type" value="Genomic_DNA"/>
</dbReference>
<reference evidence="1" key="1">
    <citation type="submission" date="2022-06" db="EMBL/GenBank/DDBJ databases">
        <authorList>
            <consortium name="SYNGENTA / RWTH Aachen University"/>
        </authorList>
    </citation>
    <scope>NUCLEOTIDE SEQUENCE</scope>
</reference>
<accession>A0AAV0BSZ0</accession>
<proteinExistence type="predicted"/>
<feature type="non-terminal residue" evidence="1">
    <location>
        <position position="838"/>
    </location>
</feature>
<gene>
    <name evidence="1" type="ORF">PPACK8108_LOCUS25119</name>
</gene>
<sequence length="838" mass="95732">MRVKLLSSKIILSLATFSRAAFFNLKTSLSYVKDSEPSFLQSGDQRLQPWNSQVESYKSPTINLFPGKSDCIPLANQQQRGEKRIREDTIIESVANGPELRLDLRLGISQPDIVEVDNKLPERKRLRKTSLILEQGLKIPEFISPSLNKDRTQRLQPWSSQVGTSVSPTVNLFPRESDSTPLANQQEYGLKPSAIAEAENQISERKKLRLSSIFTLEHGKKHSDVIFESAHNEPGSHIDLHSDILRPEITKVYNQLSEEKRHCSTSLTLDHKLKLPGISSTSSIKDQKADKHHIYAMHDNFIKGYEKDHLEKVKSSFVTPDKELRKESQLTSPATGENSMVDGRLQEISNTAKIDLSNDFGDKSSNLGNKNQGVVFENWKKVSNNISASNKSSTTSEVDDKLKNQWINTGGSSSKNAPTENSLVLSLLTPPEENFSRAMSLARSLFQEHSQLGSIDFKIFLKNMIDKKNSKTIKKLEIDLDFWGIVLSQASRSHKIIVTKMNKRKLYNREIKNDDFLYVKGKEVVPLSESMKNHQFEKLYLQASAPNSSVNLTLLKQYVYDDHKFNQILALQSLDNYVESFFKRLRNKAFCTDIVLGSIAGLVPSSEKDTEMIKGHKVKAWSQYETRFRLKVLPQYYGCELSLLMLVTEEMGFKMGIRRLKDLKIYTEIKRLGRELKKMPHLQSEPAKKWIHLANKITTAALYKIILLYQIFTPFDSEAIENLKLNQLACSQKLYTAWKEIIQMENPATVIIDHQAELSNINPFLNDAFINQFSSIIKADNYEKFLACGSNYILNFWLKHYYTNIFEFLSSNAQSKTHQGFFTFLSDCTISDFIETYP</sequence>